<dbReference type="InterPro" id="IPR001737">
    <property type="entry name" value="KsgA/Erm"/>
</dbReference>
<dbReference type="GO" id="GO:0052908">
    <property type="term" value="F:16S rRNA (adenine(1518)-N(6)/adenine(1519)-N(6))-dimethyltransferase activity"/>
    <property type="evidence" value="ECO:0007669"/>
    <property type="project" value="UniProtKB-EC"/>
</dbReference>
<dbReference type="EMBL" id="SNYM01000004">
    <property type="protein sequence ID" value="TDQ49432.1"/>
    <property type="molecule type" value="Genomic_DNA"/>
</dbReference>
<feature type="binding site" evidence="7 8">
    <location>
        <position position="40"/>
    </location>
    <ligand>
        <name>S-adenosyl-L-methionine</name>
        <dbReference type="ChEBI" id="CHEBI:59789"/>
    </ligand>
</feature>
<keyword evidence="11" id="KW-1185">Reference proteome</keyword>
<protein>
    <recommendedName>
        <fullName evidence="7">Ribosomal RNA small subunit methyltransferase A</fullName>
        <ecNumber evidence="7">2.1.1.182</ecNumber>
    </recommendedName>
    <alternativeName>
        <fullName evidence="7">16S rRNA (adenine(1518)-N(6)/adenine(1519)-N(6))-dimethyltransferase</fullName>
    </alternativeName>
    <alternativeName>
        <fullName evidence="7">16S rRNA dimethyladenosine transferase</fullName>
    </alternativeName>
    <alternativeName>
        <fullName evidence="7">16S rRNA dimethylase</fullName>
    </alternativeName>
    <alternativeName>
        <fullName evidence="7">S-adenosylmethionine-6-N', N'-adenosyl(rRNA) dimethyltransferase</fullName>
    </alternativeName>
</protein>
<evidence type="ECO:0000259" key="9">
    <source>
        <dbReference type="SMART" id="SM00650"/>
    </source>
</evidence>
<feature type="domain" description="Ribosomal RNA adenine methylase transferase N-terminal" evidence="9">
    <location>
        <begin position="20"/>
        <end position="191"/>
    </location>
</feature>
<dbReference type="OrthoDB" id="9814755at2"/>
<keyword evidence="6 7" id="KW-0694">RNA-binding</keyword>
<dbReference type="NCBIfam" id="TIGR00755">
    <property type="entry name" value="ksgA"/>
    <property type="match status" value="1"/>
</dbReference>
<comment type="caution">
    <text evidence="10">The sequence shown here is derived from an EMBL/GenBank/DDBJ whole genome shotgun (WGS) entry which is preliminary data.</text>
</comment>
<keyword evidence="5 7" id="KW-0949">S-adenosyl-L-methionine</keyword>
<dbReference type="CDD" id="cd02440">
    <property type="entry name" value="AdoMet_MTases"/>
    <property type="match status" value="1"/>
</dbReference>
<evidence type="ECO:0000256" key="3">
    <source>
        <dbReference type="ARBA" id="ARBA00022603"/>
    </source>
</evidence>
<dbReference type="Gene3D" id="1.10.8.100">
    <property type="entry name" value="Ribosomal RNA adenine dimethylase-like, domain 2"/>
    <property type="match status" value="1"/>
</dbReference>
<dbReference type="FunFam" id="1.10.8.100:FF:000001">
    <property type="entry name" value="Ribosomal RNA small subunit methyltransferase A"/>
    <property type="match status" value="1"/>
</dbReference>
<dbReference type="InterPro" id="IPR029063">
    <property type="entry name" value="SAM-dependent_MTases_sf"/>
</dbReference>
<dbReference type="Pfam" id="PF00398">
    <property type="entry name" value="RrnaAD"/>
    <property type="match status" value="1"/>
</dbReference>
<evidence type="ECO:0000256" key="7">
    <source>
        <dbReference type="HAMAP-Rule" id="MF_00607"/>
    </source>
</evidence>
<dbReference type="Gene3D" id="3.40.50.150">
    <property type="entry name" value="Vaccinia Virus protein VP39"/>
    <property type="match status" value="1"/>
</dbReference>
<comment type="subcellular location">
    <subcellularLocation>
        <location evidence="7">Cytoplasm</location>
    </subcellularLocation>
</comment>
<evidence type="ECO:0000256" key="8">
    <source>
        <dbReference type="PROSITE-ProRule" id="PRU01026"/>
    </source>
</evidence>
<evidence type="ECO:0000313" key="10">
    <source>
        <dbReference type="EMBL" id="TDQ49432.1"/>
    </source>
</evidence>
<feature type="binding site" evidence="7 8">
    <location>
        <position position="13"/>
    </location>
    <ligand>
        <name>S-adenosyl-L-methionine</name>
        <dbReference type="ChEBI" id="CHEBI:59789"/>
    </ligand>
</feature>
<sequence length="259" mass="29083">MKEHIARKRFGQNFLQDHQVIENIVQAIAPKHSDRLIEIGPGLGALTKPVLQKAGKLTAIELDRDVIPILKKNCANVGELNIVSQDVLTVDFAALFPGETIRVYGNLPYNISTPLLFHLFSFSNKIEDMVFMLQKEVVERMVAVADDEAYGRLSIMVQYYGQPDLLFIVPPEAFDPAPKVHSAIVRLVPHANRALRADQEPLFAQLVQLAFNARRKTLRNVWKGVVTTEQMEAAKINGNLRPENLPLSDYIALTRVLQP</sequence>
<dbReference type="SUPFAM" id="SSF53335">
    <property type="entry name" value="S-adenosyl-L-methionine-dependent methyltransferases"/>
    <property type="match status" value="1"/>
</dbReference>
<feature type="binding site" evidence="7 8">
    <location>
        <position position="106"/>
    </location>
    <ligand>
        <name>S-adenosyl-L-methionine</name>
        <dbReference type="ChEBI" id="CHEBI:59789"/>
    </ligand>
</feature>
<evidence type="ECO:0000256" key="1">
    <source>
        <dbReference type="ARBA" id="ARBA00022490"/>
    </source>
</evidence>
<feature type="binding site" evidence="7 8">
    <location>
        <position position="15"/>
    </location>
    <ligand>
        <name>S-adenosyl-L-methionine</name>
        <dbReference type="ChEBI" id="CHEBI:59789"/>
    </ligand>
</feature>
<dbReference type="PROSITE" id="PS01131">
    <property type="entry name" value="RRNA_A_DIMETH"/>
    <property type="match status" value="1"/>
</dbReference>
<dbReference type="RefSeq" id="WP_133589024.1">
    <property type="nucleotide sequence ID" value="NZ_CP037953.1"/>
</dbReference>
<dbReference type="PROSITE" id="PS51689">
    <property type="entry name" value="SAM_RNA_A_N6_MT"/>
    <property type="match status" value="1"/>
</dbReference>
<dbReference type="InterPro" id="IPR020596">
    <property type="entry name" value="rRNA_Ade_Mease_Trfase_CS"/>
</dbReference>
<evidence type="ECO:0000256" key="2">
    <source>
        <dbReference type="ARBA" id="ARBA00022552"/>
    </source>
</evidence>
<keyword evidence="3 7" id="KW-0489">Methyltransferase</keyword>
<dbReference type="AlphaFoldDB" id="A0A4R6UR25"/>
<dbReference type="PANTHER" id="PTHR11727">
    <property type="entry name" value="DIMETHYLADENOSINE TRANSFERASE"/>
    <property type="match status" value="1"/>
</dbReference>
<name>A0A4R6UR25_9GAMM</name>
<gene>
    <name evidence="7" type="primary">rsmA</name>
    <name evidence="7" type="synonym">ksgA</name>
    <name evidence="10" type="ORF">EV696_104137</name>
</gene>
<comment type="catalytic activity">
    <reaction evidence="7">
        <text>adenosine(1518)/adenosine(1519) in 16S rRNA + 4 S-adenosyl-L-methionine = N(6)-dimethyladenosine(1518)/N(6)-dimethyladenosine(1519) in 16S rRNA + 4 S-adenosyl-L-homocysteine + 4 H(+)</text>
        <dbReference type="Rhea" id="RHEA:19609"/>
        <dbReference type="Rhea" id="RHEA-COMP:10232"/>
        <dbReference type="Rhea" id="RHEA-COMP:10233"/>
        <dbReference type="ChEBI" id="CHEBI:15378"/>
        <dbReference type="ChEBI" id="CHEBI:57856"/>
        <dbReference type="ChEBI" id="CHEBI:59789"/>
        <dbReference type="ChEBI" id="CHEBI:74411"/>
        <dbReference type="ChEBI" id="CHEBI:74493"/>
        <dbReference type="EC" id="2.1.1.182"/>
    </reaction>
</comment>
<dbReference type="SMART" id="SM00650">
    <property type="entry name" value="rADc"/>
    <property type="match status" value="1"/>
</dbReference>
<keyword evidence="2 7" id="KW-0698">rRNA processing</keyword>
<evidence type="ECO:0000256" key="6">
    <source>
        <dbReference type="ARBA" id="ARBA00022884"/>
    </source>
</evidence>
<evidence type="ECO:0000256" key="5">
    <source>
        <dbReference type="ARBA" id="ARBA00022691"/>
    </source>
</evidence>
<accession>A0A4R6UR25</accession>
<dbReference type="GO" id="GO:0005829">
    <property type="term" value="C:cytosol"/>
    <property type="evidence" value="ECO:0007669"/>
    <property type="project" value="TreeGrafter"/>
</dbReference>
<organism evidence="10 11">
    <name type="scientific">Permianibacter aggregans</name>
    <dbReference type="NCBI Taxonomy" id="1510150"/>
    <lineage>
        <taxon>Bacteria</taxon>
        <taxon>Pseudomonadati</taxon>
        <taxon>Pseudomonadota</taxon>
        <taxon>Gammaproteobacteria</taxon>
        <taxon>Pseudomonadales</taxon>
        <taxon>Pseudomonadaceae</taxon>
        <taxon>Permianibacter</taxon>
    </lineage>
</organism>
<dbReference type="InterPro" id="IPR020598">
    <property type="entry name" value="rRNA_Ade_methylase_Trfase_N"/>
</dbReference>
<evidence type="ECO:0000313" key="11">
    <source>
        <dbReference type="Proteomes" id="UP000295375"/>
    </source>
</evidence>
<dbReference type="PANTHER" id="PTHR11727:SF7">
    <property type="entry name" value="DIMETHYLADENOSINE TRANSFERASE-RELATED"/>
    <property type="match status" value="1"/>
</dbReference>
<reference evidence="10 11" key="1">
    <citation type="submission" date="2019-03" db="EMBL/GenBank/DDBJ databases">
        <title>Genomic Encyclopedia of Type Strains, Phase IV (KMG-IV): sequencing the most valuable type-strain genomes for metagenomic binning, comparative biology and taxonomic classification.</title>
        <authorList>
            <person name="Goeker M."/>
        </authorList>
    </citation>
    <scope>NUCLEOTIDE SEQUENCE [LARGE SCALE GENOMIC DNA]</scope>
    <source>
        <strain evidence="10 11">DSM 103792</strain>
    </source>
</reference>
<dbReference type="InterPro" id="IPR023165">
    <property type="entry name" value="rRNA_Ade_diMease-like_C"/>
</dbReference>
<feature type="binding site" evidence="7 8">
    <location>
        <position position="86"/>
    </location>
    <ligand>
        <name>S-adenosyl-L-methionine</name>
        <dbReference type="ChEBI" id="CHEBI:59789"/>
    </ligand>
</feature>
<evidence type="ECO:0000256" key="4">
    <source>
        <dbReference type="ARBA" id="ARBA00022679"/>
    </source>
</evidence>
<dbReference type="HAMAP" id="MF_00607">
    <property type="entry name" value="16SrRNA_methyltr_A"/>
    <property type="match status" value="1"/>
</dbReference>
<keyword evidence="1 7" id="KW-0963">Cytoplasm</keyword>
<dbReference type="Proteomes" id="UP000295375">
    <property type="component" value="Unassembled WGS sequence"/>
</dbReference>
<comment type="function">
    <text evidence="7">Specifically dimethylates two adjacent adenosines (A1518 and A1519) in the loop of a conserved hairpin near the 3'-end of 16S rRNA in the 30S particle. May play a critical role in biogenesis of 30S subunits.</text>
</comment>
<proteinExistence type="inferred from homology"/>
<comment type="similarity">
    <text evidence="7">Belongs to the class I-like SAM-binding methyltransferase superfamily. rRNA adenine N(6)-methyltransferase family. RsmA subfamily.</text>
</comment>
<feature type="binding site" evidence="7 8">
    <location>
        <position position="61"/>
    </location>
    <ligand>
        <name>S-adenosyl-L-methionine</name>
        <dbReference type="ChEBI" id="CHEBI:59789"/>
    </ligand>
</feature>
<dbReference type="EC" id="2.1.1.182" evidence="7"/>
<keyword evidence="4 7" id="KW-0808">Transferase</keyword>
<dbReference type="GO" id="GO:0003723">
    <property type="term" value="F:RNA binding"/>
    <property type="evidence" value="ECO:0007669"/>
    <property type="project" value="UniProtKB-UniRule"/>
</dbReference>
<dbReference type="InterPro" id="IPR011530">
    <property type="entry name" value="rRNA_adenine_dimethylase"/>
</dbReference>